<comment type="caution">
    <text evidence="2">The sequence shown here is derived from an EMBL/GenBank/DDBJ whole genome shotgun (WGS) entry which is preliminary data.</text>
</comment>
<evidence type="ECO:0000313" key="2">
    <source>
        <dbReference type="EMBL" id="HIT50408.1"/>
    </source>
</evidence>
<name>A0A9D1GS43_9MOLU</name>
<keyword evidence="1" id="KW-0472">Membrane</keyword>
<organism evidence="2 3">
    <name type="scientific">Candidatus Pelethenecus faecipullorum</name>
    <dbReference type="NCBI Taxonomy" id="2840900"/>
    <lineage>
        <taxon>Bacteria</taxon>
        <taxon>Bacillati</taxon>
        <taxon>Mycoplasmatota</taxon>
        <taxon>Mollicutes</taxon>
        <taxon>Candidatus Pelethenecus</taxon>
    </lineage>
</organism>
<sequence>MGKYIKYYAVGTQGILFMIVLLLLGYWIGCQIDPESFWPGFLAALGALSGLLSFICLLWKLLKEEDRKKNAKQMGN</sequence>
<reference evidence="2" key="1">
    <citation type="submission" date="2020-10" db="EMBL/GenBank/DDBJ databases">
        <authorList>
            <person name="Gilroy R."/>
        </authorList>
    </citation>
    <scope>NUCLEOTIDE SEQUENCE</scope>
    <source>
        <strain evidence="2">ChiW17-6978</strain>
    </source>
</reference>
<protein>
    <submittedName>
        <fullName evidence="2">Uncharacterized protein</fullName>
    </submittedName>
</protein>
<keyword evidence="1" id="KW-1133">Transmembrane helix</keyword>
<evidence type="ECO:0000256" key="1">
    <source>
        <dbReference type="SAM" id="Phobius"/>
    </source>
</evidence>
<feature type="transmembrane region" description="Helical" evidence="1">
    <location>
        <begin position="40"/>
        <end position="62"/>
    </location>
</feature>
<dbReference type="Proteomes" id="UP000886758">
    <property type="component" value="Unassembled WGS sequence"/>
</dbReference>
<proteinExistence type="predicted"/>
<accession>A0A9D1GS43</accession>
<feature type="transmembrane region" description="Helical" evidence="1">
    <location>
        <begin position="7"/>
        <end position="28"/>
    </location>
</feature>
<dbReference type="EMBL" id="DVLF01000164">
    <property type="protein sequence ID" value="HIT50408.1"/>
    <property type="molecule type" value="Genomic_DNA"/>
</dbReference>
<reference evidence="2" key="2">
    <citation type="journal article" date="2021" name="PeerJ">
        <title>Extensive microbial diversity within the chicken gut microbiome revealed by metagenomics and culture.</title>
        <authorList>
            <person name="Gilroy R."/>
            <person name="Ravi A."/>
            <person name="Getino M."/>
            <person name="Pursley I."/>
            <person name="Horton D.L."/>
            <person name="Alikhan N.F."/>
            <person name="Baker D."/>
            <person name="Gharbi K."/>
            <person name="Hall N."/>
            <person name="Watson M."/>
            <person name="Adriaenssens E.M."/>
            <person name="Foster-Nyarko E."/>
            <person name="Jarju S."/>
            <person name="Secka A."/>
            <person name="Antonio M."/>
            <person name="Oren A."/>
            <person name="Chaudhuri R.R."/>
            <person name="La Ragione R."/>
            <person name="Hildebrand F."/>
            <person name="Pallen M.J."/>
        </authorList>
    </citation>
    <scope>NUCLEOTIDE SEQUENCE</scope>
    <source>
        <strain evidence="2">ChiW17-6978</strain>
    </source>
</reference>
<evidence type="ECO:0000313" key="3">
    <source>
        <dbReference type="Proteomes" id="UP000886758"/>
    </source>
</evidence>
<gene>
    <name evidence="2" type="ORF">IAD46_05215</name>
</gene>
<dbReference type="AlphaFoldDB" id="A0A9D1GS43"/>
<keyword evidence="1" id="KW-0812">Transmembrane</keyword>